<protein>
    <submittedName>
        <fullName evidence="1">Uncharacterized protein</fullName>
    </submittedName>
</protein>
<proteinExistence type="predicted"/>
<dbReference type="EMBL" id="SHKY01000001">
    <property type="protein sequence ID" value="RZU52127.1"/>
    <property type="molecule type" value="Genomic_DNA"/>
</dbReference>
<name>A0A4Q7ZMB5_9ACTN</name>
<evidence type="ECO:0000313" key="2">
    <source>
        <dbReference type="Proteomes" id="UP000292564"/>
    </source>
</evidence>
<keyword evidence="2" id="KW-1185">Reference proteome</keyword>
<reference evidence="1 2" key="1">
    <citation type="submission" date="2019-02" db="EMBL/GenBank/DDBJ databases">
        <title>Sequencing the genomes of 1000 actinobacteria strains.</title>
        <authorList>
            <person name="Klenk H.-P."/>
        </authorList>
    </citation>
    <scope>NUCLEOTIDE SEQUENCE [LARGE SCALE GENOMIC DNA]</scope>
    <source>
        <strain evidence="1 2">DSM 45162</strain>
    </source>
</reference>
<sequence length="163" mass="18136">MASLLDDLDRHVHERFSDRIPAPVVRTLVAGVVARWRGVLDSRSAAVAKGLRADANRAALAWLRTNGKIDSRGRDYDDLFADTVFGGGFDAAAIRWGIHLLVHERRIMEALIMTQYLDMAELDGMVPTAREVLDKLKGRGRGLSEDDVHNALVDFHCLLHRAP</sequence>
<accession>A0A4Q7ZMB5</accession>
<gene>
    <name evidence="1" type="ORF">EV385_3969</name>
</gene>
<organism evidence="1 2">
    <name type="scientific">Krasilnikovia cinnamomea</name>
    <dbReference type="NCBI Taxonomy" id="349313"/>
    <lineage>
        <taxon>Bacteria</taxon>
        <taxon>Bacillati</taxon>
        <taxon>Actinomycetota</taxon>
        <taxon>Actinomycetes</taxon>
        <taxon>Micromonosporales</taxon>
        <taxon>Micromonosporaceae</taxon>
        <taxon>Krasilnikovia</taxon>
    </lineage>
</organism>
<comment type="caution">
    <text evidence="1">The sequence shown here is derived from an EMBL/GenBank/DDBJ whole genome shotgun (WGS) entry which is preliminary data.</text>
</comment>
<dbReference type="Proteomes" id="UP000292564">
    <property type="component" value="Unassembled WGS sequence"/>
</dbReference>
<dbReference type="AlphaFoldDB" id="A0A4Q7ZMB5"/>
<evidence type="ECO:0000313" key="1">
    <source>
        <dbReference type="EMBL" id="RZU52127.1"/>
    </source>
</evidence>